<evidence type="ECO:0000256" key="6">
    <source>
        <dbReference type="ARBA" id="ARBA00022917"/>
    </source>
</evidence>
<dbReference type="FunFam" id="3.40.50.620:FF:000060">
    <property type="entry name" value="Leucine--tRNA ligase"/>
    <property type="match status" value="1"/>
</dbReference>
<dbReference type="InterPro" id="IPR002302">
    <property type="entry name" value="Leu-tRNA-ligase"/>
</dbReference>
<dbReference type="PRINTS" id="PR00985">
    <property type="entry name" value="TRNASYNTHLEU"/>
</dbReference>
<evidence type="ECO:0000259" key="12">
    <source>
        <dbReference type="Pfam" id="PF08264"/>
    </source>
</evidence>
<evidence type="ECO:0000313" key="13">
    <source>
        <dbReference type="EMBL" id="SVP92754.1"/>
    </source>
</evidence>
<dbReference type="AlphaFoldDB" id="A0A3B0N6V8"/>
<feature type="compositionally biased region" description="Polar residues" evidence="9">
    <location>
        <begin position="528"/>
        <end position="538"/>
    </location>
</feature>
<dbReference type="InterPro" id="IPR013155">
    <property type="entry name" value="M/V/L/I-tRNA-synth_anticd-bd"/>
</dbReference>
<dbReference type="PANTHER" id="PTHR43740:SF2">
    <property type="entry name" value="LEUCINE--TRNA LIGASE, MITOCHONDRIAL"/>
    <property type="match status" value="1"/>
</dbReference>
<dbReference type="EC" id="6.1.1.4" evidence="2"/>
<proteinExistence type="inferred from homology"/>
<dbReference type="InterPro" id="IPR014729">
    <property type="entry name" value="Rossmann-like_a/b/a_fold"/>
</dbReference>
<sequence length="925" mass="107494">MFFGILNIIVIVSISLPSLDCVPLSFRSKRRIFFNFTHFFIFSNSNSFNPKFNQFVKFNPQFHQLKNFHKFGKLLRSNDVDSEVPYDFGVYENIWQKYWESNDLYKPIQPKLSNNVPYNPDDTASYDACLPTTPYNINDANVDKIDQRDLYKSVDTSSADVHTGMDKDKKYYILSMIPYVSGKGLHVGHLLGYTVVDVIARYKRLKGFNVLNPMGYDSFGIPTQLYSKKHNLTPEEAVEQNVNNFRQQLKAMGYSFDYSRELVTSDVSYYKWTQWIFQQMYLKNLAYMDTDYVNYCSELGSELSNEEVVDGKSVRGGFDVYKKLKSMWKLRITEYAQRLYDDLKNVDFPDRLIHLQRTWINPQKGFIIPFKLLAKTDPDNTSNNSFDKDNMVDNNIAMVNSVNKTTEDSDNKLVGSKHECIAFVDDIKKLDEITTLEMSALQEDIFSYCSADRVELVKELLEETLRKSNLQLLDERNRRKVFSGLFFMNPHNLKPVPLFITNSSINTNQPINSIPIYSLDTDKKSDQDTSPESNANSITDANKDYKEYINYNMKDWVFSRNRGWGEPIPVDTSKKELKPLPVKLSPSVVETMPQWAGSSWHFLRFTDPNNQHQLFNKSLASYWLPVDLYVGGIEHAVSHLLYSRFWNKFLFDIGVSPVSEPFRKVLIHGIIKSVRYFIPHNTINNLSSNIKDQIISYNTPLQDSQNNSVPESFEVPQDLVMKYKSKYVLKSDKSIQVKTRSCKMSKSRGNVASPEEIIKRFGADALRLHLLFQGPVDKDRIWSIQSIQGPYKLLKSINAFVTNFFKQNSIESTSNTTIDPSVIPKLNEFINTMSYNMENFKLNKVSEFFKFFTLMKLWDEEKKLSHRVVDTFLIILSPFAPHLSEHLWYTKHRLSSGELDNEVYNEVNKKFKSITLEKWPKIVNM</sequence>
<dbReference type="Pfam" id="PF08264">
    <property type="entry name" value="Anticodon_1"/>
    <property type="match status" value="1"/>
</dbReference>
<name>A0A3B0N6V8_THEAN</name>
<evidence type="ECO:0000256" key="9">
    <source>
        <dbReference type="SAM" id="MobiDB-lite"/>
    </source>
</evidence>
<comment type="similarity">
    <text evidence="1">Belongs to the class-I aminoacyl-tRNA synthetase family.</text>
</comment>
<evidence type="ECO:0000256" key="2">
    <source>
        <dbReference type="ARBA" id="ARBA00013164"/>
    </source>
</evidence>
<protein>
    <recommendedName>
        <fullName evidence="2">leucine--tRNA ligase</fullName>
        <ecNumber evidence="2">6.1.1.4</ecNumber>
    </recommendedName>
</protein>
<dbReference type="Pfam" id="PF00133">
    <property type="entry name" value="tRNA-synt_1"/>
    <property type="match status" value="2"/>
</dbReference>
<dbReference type="EMBL" id="UIVT01000003">
    <property type="protein sequence ID" value="SVP93559.1"/>
    <property type="molecule type" value="Genomic_DNA"/>
</dbReference>
<keyword evidence="6" id="KW-0648">Protein biosynthesis</keyword>
<dbReference type="SUPFAM" id="SSF52374">
    <property type="entry name" value="Nucleotidylyl transferase"/>
    <property type="match status" value="1"/>
</dbReference>
<keyword evidence="4" id="KW-0547">Nucleotide-binding</keyword>
<evidence type="ECO:0000256" key="5">
    <source>
        <dbReference type="ARBA" id="ARBA00022840"/>
    </source>
</evidence>
<organism evidence="14">
    <name type="scientific">Theileria annulata</name>
    <dbReference type="NCBI Taxonomy" id="5874"/>
    <lineage>
        <taxon>Eukaryota</taxon>
        <taxon>Sar</taxon>
        <taxon>Alveolata</taxon>
        <taxon>Apicomplexa</taxon>
        <taxon>Aconoidasida</taxon>
        <taxon>Piroplasmida</taxon>
        <taxon>Theileriidae</taxon>
        <taxon>Theileria</taxon>
    </lineage>
</organism>
<dbReference type="PANTHER" id="PTHR43740">
    <property type="entry name" value="LEUCYL-TRNA SYNTHETASE"/>
    <property type="match status" value="1"/>
</dbReference>
<feature type="domain" description="Aminoacyl-tRNA synthetase class Ia" evidence="11">
    <location>
        <begin position="166"/>
        <end position="575"/>
    </location>
</feature>
<accession>A0A3B0N6V8</accession>
<keyword evidence="10" id="KW-0732">Signal</keyword>
<dbReference type="InterPro" id="IPR002300">
    <property type="entry name" value="aa-tRNA-synth_Ia"/>
</dbReference>
<keyword evidence="5" id="KW-0067">ATP-binding</keyword>
<dbReference type="VEuPathDB" id="PiroplasmaDB:TA04430"/>
<dbReference type="Gene3D" id="1.10.730.10">
    <property type="entry name" value="Isoleucyl-tRNA Synthetase, Domain 1"/>
    <property type="match status" value="1"/>
</dbReference>
<evidence type="ECO:0000259" key="11">
    <source>
        <dbReference type="Pfam" id="PF00133"/>
    </source>
</evidence>
<evidence type="ECO:0000256" key="10">
    <source>
        <dbReference type="SAM" id="SignalP"/>
    </source>
</evidence>
<reference evidence="14" key="1">
    <citation type="submission" date="2018-07" db="EMBL/GenBank/DDBJ databases">
        <authorList>
            <person name="Quirk P.G."/>
            <person name="Krulwich T.A."/>
        </authorList>
    </citation>
    <scope>NUCLEOTIDE SEQUENCE</scope>
    <source>
        <strain evidence="14">Anand</strain>
    </source>
</reference>
<dbReference type="EMBL" id="UIVS01000003">
    <property type="protein sequence ID" value="SVP92754.1"/>
    <property type="molecule type" value="Genomic_DNA"/>
</dbReference>
<evidence type="ECO:0000256" key="8">
    <source>
        <dbReference type="ARBA" id="ARBA00047469"/>
    </source>
</evidence>
<evidence type="ECO:0000256" key="1">
    <source>
        <dbReference type="ARBA" id="ARBA00005594"/>
    </source>
</evidence>
<dbReference type="Gene3D" id="3.40.50.620">
    <property type="entry name" value="HUPs"/>
    <property type="match status" value="3"/>
</dbReference>
<dbReference type="GO" id="GO:0004823">
    <property type="term" value="F:leucine-tRNA ligase activity"/>
    <property type="evidence" value="ECO:0007669"/>
    <property type="project" value="UniProtKB-EC"/>
</dbReference>
<keyword evidence="3" id="KW-0436">Ligase</keyword>
<dbReference type="GO" id="GO:0006429">
    <property type="term" value="P:leucyl-tRNA aminoacylation"/>
    <property type="evidence" value="ECO:0007669"/>
    <property type="project" value="InterPro"/>
</dbReference>
<feature type="domain" description="Methionyl/Valyl/Leucyl/Isoleucyl-tRNA synthetase anticodon-binding" evidence="12">
    <location>
        <begin position="824"/>
        <end position="921"/>
    </location>
</feature>
<dbReference type="SUPFAM" id="SSF47323">
    <property type="entry name" value="Anticodon-binding domain of a subclass of class I aminoacyl-tRNA synthetases"/>
    <property type="match status" value="1"/>
</dbReference>
<feature type="region of interest" description="Disordered" evidence="9">
    <location>
        <begin position="518"/>
        <end position="538"/>
    </location>
</feature>
<keyword evidence="7 14" id="KW-0030">Aminoacyl-tRNA synthetase</keyword>
<gene>
    <name evidence="14" type="ORF">TAT_000255200</name>
    <name evidence="13" type="ORF">TAV_000255200</name>
</gene>
<dbReference type="InterPro" id="IPR009080">
    <property type="entry name" value="tRNAsynth_Ia_anticodon-bd"/>
</dbReference>
<evidence type="ECO:0000313" key="14">
    <source>
        <dbReference type="EMBL" id="SVP93559.1"/>
    </source>
</evidence>
<dbReference type="GO" id="GO:0005829">
    <property type="term" value="C:cytosol"/>
    <property type="evidence" value="ECO:0007669"/>
    <property type="project" value="TreeGrafter"/>
</dbReference>
<dbReference type="CDD" id="cd00812">
    <property type="entry name" value="LeuRS_core"/>
    <property type="match status" value="1"/>
</dbReference>
<evidence type="ECO:0000256" key="4">
    <source>
        <dbReference type="ARBA" id="ARBA00022741"/>
    </source>
</evidence>
<feature type="signal peptide" evidence="10">
    <location>
        <begin position="1"/>
        <end position="21"/>
    </location>
</feature>
<dbReference type="GO" id="GO:0005524">
    <property type="term" value="F:ATP binding"/>
    <property type="evidence" value="ECO:0007669"/>
    <property type="project" value="UniProtKB-KW"/>
</dbReference>
<evidence type="ECO:0000256" key="7">
    <source>
        <dbReference type="ARBA" id="ARBA00023146"/>
    </source>
</evidence>
<evidence type="ECO:0000256" key="3">
    <source>
        <dbReference type="ARBA" id="ARBA00022598"/>
    </source>
</evidence>
<comment type="catalytic activity">
    <reaction evidence="8">
        <text>tRNA(Leu) + L-leucine + ATP = L-leucyl-tRNA(Leu) + AMP + diphosphate</text>
        <dbReference type="Rhea" id="RHEA:11688"/>
        <dbReference type="Rhea" id="RHEA-COMP:9613"/>
        <dbReference type="Rhea" id="RHEA-COMP:9622"/>
        <dbReference type="ChEBI" id="CHEBI:30616"/>
        <dbReference type="ChEBI" id="CHEBI:33019"/>
        <dbReference type="ChEBI" id="CHEBI:57427"/>
        <dbReference type="ChEBI" id="CHEBI:78442"/>
        <dbReference type="ChEBI" id="CHEBI:78494"/>
        <dbReference type="ChEBI" id="CHEBI:456215"/>
        <dbReference type="EC" id="6.1.1.4"/>
    </reaction>
</comment>
<feature type="domain" description="Aminoacyl-tRNA synthetase class Ia" evidence="11">
    <location>
        <begin position="741"/>
        <end position="779"/>
    </location>
</feature>
<feature type="chain" id="PRO_5033367249" description="leucine--tRNA ligase" evidence="10">
    <location>
        <begin position="22"/>
        <end position="925"/>
    </location>
</feature>